<evidence type="ECO:0000313" key="7">
    <source>
        <dbReference type="Proteomes" id="UP000477543"/>
    </source>
</evidence>
<dbReference type="PROSITE" id="PS51459">
    <property type="entry name" value="FIDO"/>
    <property type="match status" value="1"/>
</dbReference>
<dbReference type="PANTHER" id="PTHR13504">
    <property type="entry name" value="FIDO DOMAIN-CONTAINING PROTEIN DDB_G0283145"/>
    <property type="match status" value="1"/>
</dbReference>
<proteinExistence type="predicted"/>
<evidence type="ECO:0000259" key="3">
    <source>
        <dbReference type="PROSITE" id="PS51459"/>
    </source>
</evidence>
<sequence length="413" mass="45443">MESKESNSFVEIPALGSETHHWRPQQPQIFSNAQVSRQTGEYQSAVVPSIANWSPDFSSSLMSELEEANDALRLFDAYAFLLLGQENPALGPMSSILLRTESASSSQIEQLSTSARQLALWEINESEKSNARTVIGNVRAMEAALQLSEELNVTSILSMHHELLRHQDDLVEEAGKFRQELVWIGGKDSAGPRGASYIAPQHELIAGALADLETFIHRQDLPALIQVAIAHAHFESIHPFVDGNGRTGRALAHAMLRHRKVTTHSTAPISAGILRDTTGYFDALTAYRQGNAYGIIKIFIDASIYAATTGQVLLLALADALEDSRRQLDGLRSNSTAFKVLPLLIAQPVVNASYLKNALSVTDAVAHRAIATLSDRGVLKEKSGLRRNRVWQHDRILKILDDYGATIRRDSVR</sequence>
<dbReference type="PANTHER" id="PTHR13504:SF38">
    <property type="entry name" value="FIDO DOMAIN-CONTAINING PROTEIN"/>
    <property type="match status" value="1"/>
</dbReference>
<accession>A0A365YGM2</accession>
<comment type="caution">
    <text evidence="5">The sequence shown here is derived from an EMBL/GenBank/DDBJ whole genome shotgun (WGS) entry which is preliminary data.</text>
</comment>
<keyword evidence="6" id="KW-1185">Reference proteome</keyword>
<dbReference type="EMBL" id="WYDN01000006">
    <property type="protein sequence ID" value="NAZ16184.1"/>
    <property type="molecule type" value="Genomic_DNA"/>
</dbReference>
<dbReference type="GO" id="GO:0005524">
    <property type="term" value="F:ATP binding"/>
    <property type="evidence" value="ECO:0007669"/>
    <property type="project" value="UniProtKB-KW"/>
</dbReference>
<feature type="binding site" evidence="2">
    <location>
        <begin position="242"/>
        <end position="249"/>
    </location>
    <ligand>
        <name>ATP</name>
        <dbReference type="ChEBI" id="CHEBI:30616"/>
    </ligand>
</feature>
<dbReference type="Proteomes" id="UP000252167">
    <property type="component" value="Unassembled WGS sequence"/>
</dbReference>
<protein>
    <submittedName>
        <fullName evidence="5">Cell filamentation protein Fic</fullName>
    </submittedName>
    <submittedName>
        <fullName evidence="4">Fic family protein</fullName>
    </submittedName>
</protein>
<evidence type="ECO:0000313" key="6">
    <source>
        <dbReference type="Proteomes" id="UP000252167"/>
    </source>
</evidence>
<name>A0A365YGM2_9MICC</name>
<evidence type="ECO:0000256" key="2">
    <source>
        <dbReference type="PIRSR" id="PIRSR640198-2"/>
    </source>
</evidence>
<dbReference type="InterPro" id="IPR040198">
    <property type="entry name" value="Fido_containing"/>
</dbReference>
<reference evidence="4 7" key="2">
    <citation type="submission" date="2020-01" db="EMBL/GenBank/DDBJ databases">
        <title>Glutamicibacter soli M275.</title>
        <authorList>
            <person name="Meng X."/>
        </authorList>
    </citation>
    <scope>NUCLEOTIDE SEQUENCE [LARGE SCALE GENOMIC DNA]</scope>
    <source>
        <strain evidence="4 7">M275</strain>
    </source>
</reference>
<dbReference type="AlphaFoldDB" id="A0A365YGM2"/>
<feature type="domain" description="Fido" evidence="3">
    <location>
        <begin position="151"/>
        <end position="302"/>
    </location>
</feature>
<reference evidence="5 6" key="1">
    <citation type="submission" date="2018-01" db="EMBL/GenBank/DDBJ databases">
        <title>Glutamicibacter soli strain NHPC-3 Whole genome sequence and assembly.</title>
        <authorList>
            <person name="Choudhury P."/>
            <person name="Gupta D."/>
            <person name="Sengupta K."/>
            <person name="Jawed A."/>
            <person name="Sultana N."/>
            <person name="Saha P."/>
        </authorList>
    </citation>
    <scope>NUCLEOTIDE SEQUENCE [LARGE SCALE GENOMIC DNA]</scope>
    <source>
        <strain evidence="5 6">NHPC-3</strain>
    </source>
</reference>
<dbReference type="Proteomes" id="UP000477543">
    <property type="component" value="Unassembled WGS sequence"/>
</dbReference>
<dbReference type="Pfam" id="PF02661">
    <property type="entry name" value="Fic"/>
    <property type="match status" value="1"/>
</dbReference>
<keyword evidence="2" id="KW-0067">ATP-binding</keyword>
<gene>
    <name evidence="5" type="ORF">C1H84_08445</name>
    <name evidence="4" type="ORF">GT020_08915</name>
</gene>
<organism evidence="5 6">
    <name type="scientific">Glutamicibacter soli</name>
    <dbReference type="NCBI Taxonomy" id="453836"/>
    <lineage>
        <taxon>Bacteria</taxon>
        <taxon>Bacillati</taxon>
        <taxon>Actinomycetota</taxon>
        <taxon>Actinomycetes</taxon>
        <taxon>Micrococcales</taxon>
        <taxon>Micrococcaceae</taxon>
        <taxon>Glutamicibacter</taxon>
    </lineage>
</organism>
<dbReference type="InterPro" id="IPR036597">
    <property type="entry name" value="Fido-like_dom_sf"/>
</dbReference>
<dbReference type="Gene3D" id="1.10.3290.10">
    <property type="entry name" value="Fido-like domain"/>
    <property type="match status" value="1"/>
</dbReference>
<dbReference type="RefSeq" id="WP_113607123.1">
    <property type="nucleotide sequence ID" value="NZ_POAF01000003.1"/>
</dbReference>
<evidence type="ECO:0000313" key="5">
    <source>
        <dbReference type="EMBL" id="RBM01856.1"/>
    </source>
</evidence>
<dbReference type="EMBL" id="POAF01000003">
    <property type="protein sequence ID" value="RBM01856.1"/>
    <property type="molecule type" value="Genomic_DNA"/>
</dbReference>
<dbReference type="InterPro" id="IPR003812">
    <property type="entry name" value="Fido"/>
</dbReference>
<evidence type="ECO:0000313" key="4">
    <source>
        <dbReference type="EMBL" id="NAZ16184.1"/>
    </source>
</evidence>
<dbReference type="SUPFAM" id="SSF140931">
    <property type="entry name" value="Fic-like"/>
    <property type="match status" value="1"/>
</dbReference>
<evidence type="ECO:0000256" key="1">
    <source>
        <dbReference type="PIRSR" id="PIRSR640198-1"/>
    </source>
</evidence>
<feature type="active site" evidence="1">
    <location>
        <position position="238"/>
    </location>
</feature>
<keyword evidence="2" id="KW-0547">Nucleotide-binding</keyword>